<dbReference type="AlphaFoldDB" id="A0A916DPG2"/>
<evidence type="ECO:0000313" key="2">
    <source>
        <dbReference type="Proteomes" id="UP001060919"/>
    </source>
</evidence>
<dbReference type="EMBL" id="AP026867">
    <property type="protein sequence ID" value="BDS10509.1"/>
    <property type="molecule type" value="Genomic_DNA"/>
</dbReference>
<proteinExistence type="predicted"/>
<dbReference type="Proteomes" id="UP001060919">
    <property type="component" value="Chromosome"/>
</dbReference>
<evidence type="ECO:0000313" key="1">
    <source>
        <dbReference type="EMBL" id="BDS10509.1"/>
    </source>
</evidence>
<organism evidence="1 2">
    <name type="scientific">Aureispira anguillae</name>
    <dbReference type="NCBI Taxonomy" id="2864201"/>
    <lineage>
        <taxon>Bacteria</taxon>
        <taxon>Pseudomonadati</taxon>
        <taxon>Bacteroidota</taxon>
        <taxon>Saprospiria</taxon>
        <taxon>Saprospirales</taxon>
        <taxon>Saprospiraceae</taxon>
        <taxon>Aureispira</taxon>
    </lineage>
</organism>
<dbReference type="KEGG" id="aup:AsAng_0012170"/>
<reference evidence="1" key="1">
    <citation type="submission" date="2022-09" db="EMBL/GenBank/DDBJ databases">
        <title>Aureispira anguillicida sp. nov., isolated from Leptocephalus of Japanese eel Anguilla japonica.</title>
        <authorList>
            <person name="Yuasa K."/>
            <person name="Mekata T."/>
            <person name="Ikunari K."/>
        </authorList>
    </citation>
    <scope>NUCLEOTIDE SEQUENCE</scope>
    <source>
        <strain evidence="1">EL160426</strain>
    </source>
</reference>
<sequence length="38" mass="4521">MVINRIQDVFLLFYKKSKKLSHECNELINEVLTKKINA</sequence>
<accession>A0A916DPG2</accession>
<name>A0A916DPG2_9BACT</name>
<protein>
    <submittedName>
        <fullName evidence="1">Uncharacterized protein</fullName>
    </submittedName>
</protein>
<gene>
    <name evidence="1" type="ORF">AsAng_0012170</name>
</gene>
<keyword evidence="2" id="KW-1185">Reference proteome</keyword>